<dbReference type="PANTHER" id="PTHR30290:SF65">
    <property type="entry name" value="MONOACYL PHOSPHATIDYLINOSITOL TETRAMANNOSIDE-BINDING PROTEIN LPQW-RELATED"/>
    <property type="match status" value="1"/>
</dbReference>
<dbReference type="Gene3D" id="3.90.76.10">
    <property type="entry name" value="Dipeptide-binding Protein, Domain 1"/>
    <property type="match status" value="1"/>
</dbReference>
<dbReference type="Gene3D" id="3.10.105.10">
    <property type="entry name" value="Dipeptide-binding Protein, Domain 3"/>
    <property type="match status" value="1"/>
</dbReference>
<gene>
    <name evidence="3" type="ORF">KK103_12470</name>
</gene>
<dbReference type="Pfam" id="PF00496">
    <property type="entry name" value="SBP_bac_5"/>
    <property type="match status" value="1"/>
</dbReference>
<dbReference type="PROSITE" id="PS51257">
    <property type="entry name" value="PROKAR_LIPOPROTEIN"/>
    <property type="match status" value="1"/>
</dbReference>
<reference evidence="3" key="1">
    <citation type="submission" date="2021-05" db="EMBL/GenBank/DDBJ databases">
        <title>Whole genome sequence of Curtobacterium flaccumfaciens pv. flaccumfaciens strain CFBP 3417.</title>
        <authorList>
            <person name="Osdaghi E."/>
            <person name="Taghouti G."/>
            <person name="Portier P."/>
            <person name="Fazliarab A."/>
            <person name="Taghavi S.M."/>
            <person name="Briand M."/>
            <person name="Le-Saux M."/>
            <person name="Jacques M.-A."/>
        </authorList>
    </citation>
    <scope>NUCLEOTIDE SEQUENCE</scope>
    <source>
        <strain evidence="3">CFBP 3417</strain>
    </source>
</reference>
<dbReference type="GO" id="GO:0015833">
    <property type="term" value="P:peptide transport"/>
    <property type="evidence" value="ECO:0007669"/>
    <property type="project" value="TreeGrafter"/>
</dbReference>
<name>A0A9Q2W658_9MICO</name>
<organism evidence="3 4">
    <name type="scientific">Curtobacterium flaccumfaciens pv. flaccumfaciens</name>
    <dbReference type="NCBI Taxonomy" id="138532"/>
    <lineage>
        <taxon>Bacteria</taxon>
        <taxon>Bacillati</taxon>
        <taxon>Actinomycetota</taxon>
        <taxon>Actinomycetes</taxon>
        <taxon>Micrococcales</taxon>
        <taxon>Microbacteriaceae</taxon>
        <taxon>Curtobacterium</taxon>
    </lineage>
</organism>
<dbReference type="GO" id="GO:0042597">
    <property type="term" value="C:periplasmic space"/>
    <property type="evidence" value="ECO:0007669"/>
    <property type="project" value="UniProtKB-ARBA"/>
</dbReference>
<dbReference type="Proteomes" id="UP000709437">
    <property type="component" value="Unassembled WGS sequence"/>
</dbReference>
<sequence>MRKRIKGIAVLATAAAAAVVLAGCSGGGEAGGDNSAVAESSLKSTGWTVADRADVKDGGSITLPIDTAPANWQLANLDSGTVDDTTISQTYLPGFIQFKENGEWEANKDYATSVELTKDSPQTVEIKINPKAVWSDGTPISAKDVIANWKALNGTNKAFAPLATNVWEDVDSVKQGSDERDVIMTFSKTNADWASVLGAIYPYWAVDTPDHFNKAWAKGPYAADGKTYVSGGPYILKSFDANGGVVTFEKNSKWWGDPGKLDTIVFKTVSRDGVAQAYGNKELDAFNLNGSADNLKTANSRSDSKIERSLGTTQRQITLNGTSDVFKDQDVRQAFAQAINRKVVAQAILSPVKSPGDVLNNLVYLPGQQGYEDDASSVYGYSTDKAKSKLEDAGWKIGSDGYATKGGKELDVRFVIPSDNPNSANVAQLVQQQTKLAGFKVTIDTVPTDDFFTKYVTTSTRDFDATYFAWQGTPFPISSLKSIYYPADAGQNYSGVTDDSLGAAWDKANGELDADARIKDAQAIGKKIVAVAGTIPLFAEPYAWGVRKDLVNYGPAQFQQSSVKWQDVGYKK</sequence>
<evidence type="ECO:0000313" key="4">
    <source>
        <dbReference type="Proteomes" id="UP000709437"/>
    </source>
</evidence>
<dbReference type="GeneID" id="99622657"/>
<dbReference type="InterPro" id="IPR039424">
    <property type="entry name" value="SBP_5"/>
</dbReference>
<feature type="domain" description="Solute-binding protein family 5" evidence="2">
    <location>
        <begin position="109"/>
        <end position="488"/>
    </location>
</feature>
<dbReference type="GO" id="GO:1904680">
    <property type="term" value="F:peptide transmembrane transporter activity"/>
    <property type="evidence" value="ECO:0007669"/>
    <property type="project" value="TreeGrafter"/>
</dbReference>
<dbReference type="InterPro" id="IPR030678">
    <property type="entry name" value="Peptide/Ni-bd"/>
</dbReference>
<accession>A0A9Q2W658</accession>
<protein>
    <submittedName>
        <fullName evidence="3">ABC transporter family substrate-binding protein</fullName>
    </submittedName>
</protein>
<evidence type="ECO:0000313" key="3">
    <source>
        <dbReference type="EMBL" id="MBT1542578.1"/>
    </source>
</evidence>
<dbReference type="SUPFAM" id="SSF53850">
    <property type="entry name" value="Periplasmic binding protein-like II"/>
    <property type="match status" value="1"/>
</dbReference>
<dbReference type="GO" id="GO:0043190">
    <property type="term" value="C:ATP-binding cassette (ABC) transporter complex"/>
    <property type="evidence" value="ECO:0007669"/>
    <property type="project" value="InterPro"/>
</dbReference>
<dbReference type="Gene3D" id="3.40.190.10">
    <property type="entry name" value="Periplasmic binding protein-like II"/>
    <property type="match status" value="1"/>
</dbReference>
<keyword evidence="1" id="KW-0732">Signal</keyword>
<dbReference type="AlphaFoldDB" id="A0A9Q2W658"/>
<dbReference type="InterPro" id="IPR000914">
    <property type="entry name" value="SBP_5_dom"/>
</dbReference>
<proteinExistence type="predicted"/>
<dbReference type="PIRSF" id="PIRSF002741">
    <property type="entry name" value="MppA"/>
    <property type="match status" value="1"/>
</dbReference>
<dbReference type="CDD" id="cd08501">
    <property type="entry name" value="PBP2_Lpqw"/>
    <property type="match status" value="1"/>
</dbReference>
<evidence type="ECO:0000256" key="1">
    <source>
        <dbReference type="SAM" id="SignalP"/>
    </source>
</evidence>
<comment type="caution">
    <text evidence="3">The sequence shown here is derived from an EMBL/GenBank/DDBJ whole genome shotgun (WGS) entry which is preliminary data.</text>
</comment>
<dbReference type="PANTHER" id="PTHR30290">
    <property type="entry name" value="PERIPLASMIC BINDING COMPONENT OF ABC TRANSPORTER"/>
    <property type="match status" value="1"/>
</dbReference>
<feature type="signal peptide" evidence="1">
    <location>
        <begin position="1"/>
        <end position="22"/>
    </location>
</feature>
<dbReference type="RefSeq" id="WP_017887069.1">
    <property type="nucleotide sequence ID" value="NZ_JAHEWX010000016.1"/>
</dbReference>
<dbReference type="EMBL" id="JAHEWX010000016">
    <property type="protein sequence ID" value="MBT1542578.1"/>
    <property type="molecule type" value="Genomic_DNA"/>
</dbReference>
<evidence type="ECO:0000259" key="2">
    <source>
        <dbReference type="Pfam" id="PF00496"/>
    </source>
</evidence>
<feature type="chain" id="PRO_5040502869" evidence="1">
    <location>
        <begin position="23"/>
        <end position="572"/>
    </location>
</feature>